<protein>
    <submittedName>
        <fullName evidence="2">Uncharacterized protein</fullName>
    </submittedName>
</protein>
<feature type="compositionally biased region" description="Acidic residues" evidence="1">
    <location>
        <begin position="74"/>
        <end position="86"/>
    </location>
</feature>
<gene>
    <name evidence="2" type="ORF">AAF712_010427</name>
</gene>
<keyword evidence="3" id="KW-1185">Reference proteome</keyword>
<evidence type="ECO:0000256" key="1">
    <source>
        <dbReference type="SAM" id="MobiDB-lite"/>
    </source>
</evidence>
<dbReference type="EMBL" id="JBBXMP010000098">
    <property type="protein sequence ID" value="KAL0062732.1"/>
    <property type="molecule type" value="Genomic_DNA"/>
</dbReference>
<feature type="region of interest" description="Disordered" evidence="1">
    <location>
        <begin position="113"/>
        <end position="135"/>
    </location>
</feature>
<proteinExistence type="predicted"/>
<feature type="compositionally biased region" description="Basic and acidic residues" evidence="1">
    <location>
        <begin position="120"/>
        <end position="135"/>
    </location>
</feature>
<evidence type="ECO:0000313" key="2">
    <source>
        <dbReference type="EMBL" id="KAL0062732.1"/>
    </source>
</evidence>
<sequence>MGYVYHFLRSYPSSRSPTFVTRTLAIALTSHDKVNTNPLLIHQYPFTFALELLNAVQSGENGSVEAVIPGLGEGVDENQSDGDGDSGECSSLEEAHDNTFYWLLRGADQAHQNRAADGSGEFREPTPRKNDERSRDFICKAPTGVQQSEVLVVDGEMEGAAIEVKRSPEGFHHAIVKERAMLEANRSCTTKV</sequence>
<dbReference type="Proteomes" id="UP001437256">
    <property type="component" value="Unassembled WGS sequence"/>
</dbReference>
<comment type="caution">
    <text evidence="2">The sequence shown here is derived from an EMBL/GenBank/DDBJ whole genome shotgun (WGS) entry which is preliminary data.</text>
</comment>
<reference evidence="2 3" key="1">
    <citation type="submission" date="2024-05" db="EMBL/GenBank/DDBJ databases">
        <title>A draft genome resource for the thread blight pathogen Marasmius tenuissimus strain MS-2.</title>
        <authorList>
            <person name="Yulfo-Soto G.E."/>
            <person name="Baruah I.K."/>
            <person name="Amoako-Attah I."/>
            <person name="Bukari Y."/>
            <person name="Meinhardt L.W."/>
            <person name="Bailey B.A."/>
            <person name="Cohen S.P."/>
        </authorList>
    </citation>
    <scope>NUCLEOTIDE SEQUENCE [LARGE SCALE GENOMIC DNA]</scope>
    <source>
        <strain evidence="2 3">MS-2</strain>
    </source>
</reference>
<evidence type="ECO:0000313" key="3">
    <source>
        <dbReference type="Proteomes" id="UP001437256"/>
    </source>
</evidence>
<organism evidence="2 3">
    <name type="scientific">Marasmius tenuissimus</name>
    <dbReference type="NCBI Taxonomy" id="585030"/>
    <lineage>
        <taxon>Eukaryota</taxon>
        <taxon>Fungi</taxon>
        <taxon>Dikarya</taxon>
        <taxon>Basidiomycota</taxon>
        <taxon>Agaricomycotina</taxon>
        <taxon>Agaricomycetes</taxon>
        <taxon>Agaricomycetidae</taxon>
        <taxon>Agaricales</taxon>
        <taxon>Marasmiineae</taxon>
        <taxon>Marasmiaceae</taxon>
        <taxon>Marasmius</taxon>
    </lineage>
</organism>
<accession>A0ABR2ZM44</accession>
<feature type="region of interest" description="Disordered" evidence="1">
    <location>
        <begin position="71"/>
        <end position="90"/>
    </location>
</feature>
<name>A0ABR2ZM44_9AGAR</name>